<dbReference type="EMBL" id="JBBKZV010000029">
    <property type="protein sequence ID" value="MEJ8826142.1"/>
    <property type="molecule type" value="Genomic_DNA"/>
</dbReference>
<dbReference type="Proteomes" id="UP001363010">
    <property type="component" value="Unassembled WGS sequence"/>
</dbReference>
<feature type="compositionally biased region" description="Polar residues" evidence="1">
    <location>
        <begin position="88"/>
        <end position="97"/>
    </location>
</feature>
<feature type="region of interest" description="Disordered" evidence="1">
    <location>
        <begin position="74"/>
        <end position="97"/>
    </location>
</feature>
<keyword evidence="3" id="KW-1185">Reference proteome</keyword>
<evidence type="ECO:0000313" key="3">
    <source>
        <dbReference type="Proteomes" id="UP001363010"/>
    </source>
</evidence>
<evidence type="ECO:0000256" key="1">
    <source>
        <dbReference type="SAM" id="MobiDB-lite"/>
    </source>
</evidence>
<evidence type="ECO:0000313" key="2">
    <source>
        <dbReference type="EMBL" id="MEJ8826142.1"/>
    </source>
</evidence>
<proteinExistence type="predicted"/>
<reference evidence="2 3" key="1">
    <citation type="submission" date="2024-03" db="EMBL/GenBank/DDBJ databases">
        <title>Novel species of the genus Variovorax.</title>
        <authorList>
            <person name="Liu Q."/>
            <person name="Xin Y.-H."/>
        </authorList>
    </citation>
    <scope>NUCLEOTIDE SEQUENCE [LARGE SCALE GENOMIC DNA]</scope>
    <source>
        <strain evidence="2 3">KACC 18501</strain>
    </source>
</reference>
<organism evidence="2 3">
    <name type="scientific">Variovorax humicola</name>
    <dbReference type="NCBI Taxonomy" id="1769758"/>
    <lineage>
        <taxon>Bacteria</taxon>
        <taxon>Pseudomonadati</taxon>
        <taxon>Pseudomonadota</taxon>
        <taxon>Betaproteobacteria</taxon>
        <taxon>Burkholderiales</taxon>
        <taxon>Comamonadaceae</taxon>
        <taxon>Variovorax</taxon>
    </lineage>
</organism>
<accession>A0ABU8W7W7</accession>
<sequence length="97" mass="11956">MRHEGTMRAKEHQWQDQAEWNRHEHDEQLGIDHHRMIEYWCIEFERRVRFHQPACHQRWREFVPVLVMEMGVKRRTENGRAGQPLRAKNSTLARRKS</sequence>
<name>A0ABU8W7W7_9BURK</name>
<protein>
    <submittedName>
        <fullName evidence="2">Uncharacterized protein</fullName>
    </submittedName>
</protein>
<dbReference type="RefSeq" id="WP_340367180.1">
    <property type="nucleotide sequence ID" value="NZ_JBBKZV010000029.1"/>
</dbReference>
<comment type="caution">
    <text evidence="2">The sequence shown here is derived from an EMBL/GenBank/DDBJ whole genome shotgun (WGS) entry which is preliminary data.</text>
</comment>
<gene>
    <name evidence="2" type="ORF">WKW80_29640</name>
</gene>